<dbReference type="Proteomes" id="UP000654401">
    <property type="component" value="Unassembled WGS sequence"/>
</dbReference>
<evidence type="ECO:0000256" key="5">
    <source>
        <dbReference type="ARBA" id="ARBA00023136"/>
    </source>
</evidence>
<evidence type="ECO:0000256" key="7">
    <source>
        <dbReference type="SAM" id="Phobius"/>
    </source>
</evidence>
<dbReference type="AlphaFoldDB" id="A0A8J6TVQ7"/>
<gene>
    <name evidence="9" type="ORF">H8D24_02775</name>
</gene>
<protein>
    <submittedName>
        <fullName evidence="9">MotA/TolQ/ExbB proton channel family protein</fullName>
    </submittedName>
</protein>
<comment type="subcellular location">
    <subcellularLocation>
        <location evidence="1">Cell membrane</location>
        <topology evidence="1">Multi-pass membrane protein</topology>
    </subcellularLocation>
    <subcellularLocation>
        <location evidence="6">Membrane</location>
        <topology evidence="6">Multi-pass membrane protein</topology>
    </subcellularLocation>
</comment>
<evidence type="ECO:0000313" key="9">
    <source>
        <dbReference type="EMBL" id="MBC8519315.1"/>
    </source>
</evidence>
<dbReference type="EMBL" id="JACNFK010000020">
    <property type="protein sequence ID" value="MBC8519315.1"/>
    <property type="molecule type" value="Genomic_DNA"/>
</dbReference>
<dbReference type="Pfam" id="PF01618">
    <property type="entry name" value="MotA_ExbB"/>
    <property type="match status" value="1"/>
</dbReference>
<accession>A0A8J6TVQ7</accession>
<keyword evidence="2" id="KW-1003">Cell membrane</keyword>
<feature type="transmembrane region" description="Helical" evidence="7">
    <location>
        <begin position="126"/>
        <end position="145"/>
    </location>
</feature>
<comment type="caution">
    <text evidence="9">The sequence shown here is derived from an EMBL/GenBank/DDBJ whole genome shotgun (WGS) entry which is preliminary data.</text>
</comment>
<organism evidence="9 10">
    <name type="scientific">Candidatus Thiopontia autotrophica</name>
    <dbReference type="NCBI Taxonomy" id="2841688"/>
    <lineage>
        <taxon>Bacteria</taxon>
        <taxon>Pseudomonadati</taxon>
        <taxon>Pseudomonadota</taxon>
        <taxon>Gammaproteobacteria</taxon>
        <taxon>Candidatus Thiopontia</taxon>
    </lineage>
</organism>
<feature type="transmembrane region" description="Helical" evidence="7">
    <location>
        <begin position="20"/>
        <end position="39"/>
    </location>
</feature>
<keyword evidence="3 7" id="KW-0812">Transmembrane</keyword>
<dbReference type="GO" id="GO:0005886">
    <property type="term" value="C:plasma membrane"/>
    <property type="evidence" value="ECO:0007669"/>
    <property type="project" value="UniProtKB-SubCell"/>
</dbReference>
<evidence type="ECO:0000256" key="3">
    <source>
        <dbReference type="ARBA" id="ARBA00022692"/>
    </source>
</evidence>
<reference evidence="9 10" key="1">
    <citation type="submission" date="2020-08" db="EMBL/GenBank/DDBJ databases">
        <title>Bridging the membrane lipid divide: bacteria of the FCB group superphylum have the potential to synthesize archaeal ether lipids.</title>
        <authorList>
            <person name="Villanueva L."/>
            <person name="Von Meijenfeldt F.A.B."/>
            <person name="Westbye A.B."/>
            <person name="Yadav S."/>
            <person name="Hopmans E.C."/>
            <person name="Dutilh B.E."/>
            <person name="Sinninghe Damste J.S."/>
        </authorList>
    </citation>
    <scope>NUCLEOTIDE SEQUENCE [LARGE SCALE GENOMIC DNA]</scope>
    <source>
        <strain evidence="9">NIOZ-UU100</strain>
    </source>
</reference>
<evidence type="ECO:0000256" key="2">
    <source>
        <dbReference type="ARBA" id="ARBA00022475"/>
    </source>
</evidence>
<evidence type="ECO:0000256" key="4">
    <source>
        <dbReference type="ARBA" id="ARBA00022989"/>
    </source>
</evidence>
<feature type="transmembrane region" description="Helical" evidence="7">
    <location>
        <begin position="157"/>
        <end position="178"/>
    </location>
</feature>
<comment type="similarity">
    <text evidence="6">Belongs to the exbB/tolQ family.</text>
</comment>
<sequence length="206" mass="22503">MEVSPVQGIFSVVTDNIFTLIYLLAIVEIGIIALIASSLKRHSLRLHDVSSNLLKGFADAPDQDSLQKSHEKIDAALHYLSNKILLDKSAAAIIKENVSRLSERNLYNRYYLIESASSVMSTMVQIFPLLGILGTILAIAGTAFGDGGIDASRLTSAFVLAMDTTILGIGFSVIFMMVESFIAPKVERMINESIDFKNIITRVHLG</sequence>
<keyword evidence="5 7" id="KW-0472">Membrane</keyword>
<proteinExistence type="inferred from homology"/>
<dbReference type="InterPro" id="IPR002898">
    <property type="entry name" value="MotA_ExbB_proton_chnl"/>
</dbReference>
<evidence type="ECO:0000259" key="8">
    <source>
        <dbReference type="Pfam" id="PF01618"/>
    </source>
</evidence>
<feature type="domain" description="MotA/TolQ/ExbB proton channel" evidence="8">
    <location>
        <begin position="91"/>
        <end position="191"/>
    </location>
</feature>
<evidence type="ECO:0000313" key="10">
    <source>
        <dbReference type="Proteomes" id="UP000654401"/>
    </source>
</evidence>
<dbReference type="GO" id="GO:0015031">
    <property type="term" value="P:protein transport"/>
    <property type="evidence" value="ECO:0007669"/>
    <property type="project" value="UniProtKB-KW"/>
</dbReference>
<name>A0A8J6TVQ7_9GAMM</name>
<keyword evidence="6" id="KW-0813">Transport</keyword>
<evidence type="ECO:0000256" key="6">
    <source>
        <dbReference type="RuleBase" id="RU004057"/>
    </source>
</evidence>
<keyword evidence="6" id="KW-0653">Protein transport</keyword>
<evidence type="ECO:0000256" key="1">
    <source>
        <dbReference type="ARBA" id="ARBA00004651"/>
    </source>
</evidence>
<keyword evidence="4 7" id="KW-1133">Transmembrane helix</keyword>